<keyword evidence="5" id="KW-1185">Reference proteome</keyword>
<evidence type="ECO:0000259" key="3">
    <source>
        <dbReference type="Pfam" id="PF05175"/>
    </source>
</evidence>
<accession>A0A1V4EPP1</accession>
<dbReference type="InterPro" id="IPR046977">
    <property type="entry name" value="RsmC/RlmG"/>
</dbReference>
<dbReference type="SUPFAM" id="SSF53335">
    <property type="entry name" value="S-adenosyl-L-methionine-dependent methyltransferases"/>
    <property type="match status" value="1"/>
</dbReference>
<dbReference type="PANTHER" id="PTHR47816">
    <property type="entry name" value="RIBOSOMAL RNA SMALL SUBUNIT METHYLTRANSFERASE C"/>
    <property type="match status" value="1"/>
</dbReference>
<evidence type="ECO:0000256" key="2">
    <source>
        <dbReference type="ARBA" id="ARBA00022679"/>
    </source>
</evidence>
<dbReference type="Proteomes" id="UP000190229">
    <property type="component" value="Unassembled WGS sequence"/>
</dbReference>
<evidence type="ECO:0000313" key="5">
    <source>
        <dbReference type="Proteomes" id="UP000190229"/>
    </source>
</evidence>
<dbReference type="CDD" id="cd02440">
    <property type="entry name" value="AdoMet_MTases"/>
    <property type="match status" value="1"/>
</dbReference>
<reference evidence="4 5" key="1">
    <citation type="submission" date="2017-02" db="EMBL/GenBank/DDBJ databases">
        <title>Draft genome of Acidibacillus ferrooxidans Huett2.</title>
        <authorList>
            <person name="Schopf S."/>
        </authorList>
    </citation>
    <scope>NUCLEOTIDE SEQUENCE [LARGE SCALE GENOMIC DNA]</scope>
    <source>
        <strain evidence="4 5">Huett2</strain>
    </source>
</reference>
<protein>
    <recommendedName>
        <fullName evidence="3">Methyltransferase small domain-containing protein</fullName>
    </recommendedName>
</protein>
<dbReference type="Gene3D" id="3.40.50.150">
    <property type="entry name" value="Vaccinia Virus protein VP39"/>
    <property type="match status" value="1"/>
</dbReference>
<dbReference type="Pfam" id="PF05175">
    <property type="entry name" value="MTS"/>
    <property type="match status" value="1"/>
</dbReference>
<dbReference type="RefSeq" id="WP_079291821.1">
    <property type="nucleotide sequence ID" value="NZ_MWPS01000047.1"/>
</dbReference>
<evidence type="ECO:0000256" key="1">
    <source>
        <dbReference type="ARBA" id="ARBA00022603"/>
    </source>
</evidence>
<evidence type="ECO:0000313" key="4">
    <source>
        <dbReference type="EMBL" id="OPG14896.1"/>
    </source>
</evidence>
<gene>
    <name evidence="4" type="ORF">B2M26_14685</name>
</gene>
<dbReference type="GO" id="GO:0008757">
    <property type="term" value="F:S-adenosylmethionine-dependent methyltransferase activity"/>
    <property type="evidence" value="ECO:0007669"/>
    <property type="project" value="InterPro"/>
</dbReference>
<keyword evidence="1" id="KW-0489">Methyltransferase</keyword>
<feature type="domain" description="Methyltransferase small" evidence="3">
    <location>
        <begin position="28"/>
        <end position="197"/>
    </location>
</feature>
<dbReference type="PANTHER" id="PTHR47816:SF4">
    <property type="entry name" value="RIBOSOMAL RNA SMALL SUBUNIT METHYLTRANSFERASE C"/>
    <property type="match status" value="1"/>
</dbReference>
<dbReference type="GO" id="GO:0032259">
    <property type="term" value="P:methylation"/>
    <property type="evidence" value="ECO:0007669"/>
    <property type="project" value="UniProtKB-KW"/>
</dbReference>
<sequence>MSDHYYTENPQSPSAKTRWTTRIKDVPITFQTDHGVFSRERVDEGTRLLIESAQILPRANVLDLGCGYGAVGVSVLTLVKTATVTMVDVNARAVALAEQNAQINHVDERARTLCGDAVGLLMTDAQCYDVIMLNPPIRAGKDVVFSLYEVARMKLNQQGVLYVVIQKKQGAPSTEDKLLTLFQQVERVARHRGYVVFCARNPR</sequence>
<organism evidence="4 5">
    <name type="scientific">Ferroacidibacillus organovorans</name>
    <dbReference type="NCBI Taxonomy" id="1765683"/>
    <lineage>
        <taxon>Bacteria</taxon>
        <taxon>Bacillati</taxon>
        <taxon>Bacillota</taxon>
        <taxon>Bacilli</taxon>
        <taxon>Bacillales</taxon>
        <taxon>Alicyclobacillaceae</taxon>
        <taxon>Ferroacidibacillus</taxon>
    </lineage>
</organism>
<proteinExistence type="predicted"/>
<dbReference type="InterPro" id="IPR029063">
    <property type="entry name" value="SAM-dependent_MTases_sf"/>
</dbReference>
<keyword evidence="2" id="KW-0808">Transferase</keyword>
<dbReference type="EMBL" id="MWPS01000047">
    <property type="protein sequence ID" value="OPG14896.1"/>
    <property type="molecule type" value="Genomic_DNA"/>
</dbReference>
<dbReference type="InterPro" id="IPR007848">
    <property type="entry name" value="Small_mtfrase_dom"/>
</dbReference>
<name>A0A1V4EPP1_9BACL</name>
<dbReference type="AlphaFoldDB" id="A0A1V4EPP1"/>
<comment type="caution">
    <text evidence="4">The sequence shown here is derived from an EMBL/GenBank/DDBJ whole genome shotgun (WGS) entry which is preliminary data.</text>
</comment>